<dbReference type="OrthoDB" id="9028214at2"/>
<dbReference type="Pfam" id="PF07729">
    <property type="entry name" value="FCD"/>
    <property type="match status" value="1"/>
</dbReference>
<proteinExistence type="predicted"/>
<dbReference type="KEGG" id="fau:Fraau_0313"/>
<keyword evidence="4" id="KW-0804">Transcription</keyword>
<organism evidence="8 9">
    <name type="scientific">Frateuria aurantia (strain ATCC 33424 / DSM 6220 / KCTC 2777 / LMG 1558 / NBRC 3245 / NCIMB 13370)</name>
    <name type="common">Acetobacter aurantius</name>
    <dbReference type="NCBI Taxonomy" id="767434"/>
    <lineage>
        <taxon>Bacteria</taxon>
        <taxon>Pseudomonadati</taxon>
        <taxon>Pseudomonadota</taxon>
        <taxon>Gammaproteobacteria</taxon>
        <taxon>Lysobacterales</taxon>
        <taxon>Rhodanobacteraceae</taxon>
        <taxon>Frateuria</taxon>
    </lineage>
</organism>
<dbReference type="AlphaFoldDB" id="H8L305"/>
<dbReference type="Proteomes" id="UP000005234">
    <property type="component" value="Chromosome"/>
</dbReference>
<feature type="domain" description="HTH gntR-type" evidence="7">
    <location>
        <begin position="7"/>
        <end position="75"/>
    </location>
</feature>
<evidence type="ECO:0000256" key="1">
    <source>
        <dbReference type="ARBA" id="ARBA00022491"/>
    </source>
</evidence>
<dbReference type="PROSITE" id="PS50949">
    <property type="entry name" value="HTH_GNTR"/>
    <property type="match status" value="1"/>
</dbReference>
<dbReference type="Gene3D" id="1.20.120.530">
    <property type="entry name" value="GntR ligand-binding domain-like"/>
    <property type="match status" value="1"/>
</dbReference>
<protein>
    <recommendedName>
        <fullName evidence="6">Pyruvate dehydrogenase complex repressor</fullName>
    </recommendedName>
</protein>
<dbReference type="Gene3D" id="1.10.10.10">
    <property type="entry name" value="Winged helix-like DNA-binding domain superfamily/Winged helix DNA-binding domain"/>
    <property type="match status" value="1"/>
</dbReference>
<evidence type="ECO:0000256" key="4">
    <source>
        <dbReference type="ARBA" id="ARBA00023163"/>
    </source>
</evidence>
<dbReference type="SMART" id="SM00895">
    <property type="entry name" value="FCD"/>
    <property type="match status" value="1"/>
</dbReference>
<comment type="function">
    <text evidence="5">Transcriptional repressor for the pyruvate dehydrogenase complex genes aceEF and lpd.</text>
</comment>
<dbReference type="PRINTS" id="PR00035">
    <property type="entry name" value="HTHGNTR"/>
</dbReference>
<dbReference type="PANTHER" id="PTHR43537:SF34">
    <property type="entry name" value="PYRUVATE DEHYDROGENASE COMPLEX REPRESSOR"/>
    <property type="match status" value="1"/>
</dbReference>
<dbReference type="InterPro" id="IPR036388">
    <property type="entry name" value="WH-like_DNA-bd_sf"/>
</dbReference>
<dbReference type="RefSeq" id="WP_014401809.1">
    <property type="nucleotide sequence ID" value="NC_017033.1"/>
</dbReference>
<keyword evidence="3" id="KW-0238">DNA-binding</keyword>
<evidence type="ECO:0000313" key="8">
    <source>
        <dbReference type="EMBL" id="AFC84803.1"/>
    </source>
</evidence>
<dbReference type="PANTHER" id="PTHR43537">
    <property type="entry name" value="TRANSCRIPTIONAL REGULATOR, GNTR FAMILY"/>
    <property type="match status" value="1"/>
</dbReference>
<keyword evidence="9" id="KW-1185">Reference proteome</keyword>
<evidence type="ECO:0000256" key="3">
    <source>
        <dbReference type="ARBA" id="ARBA00023125"/>
    </source>
</evidence>
<dbReference type="InterPro" id="IPR011711">
    <property type="entry name" value="GntR_C"/>
</dbReference>
<dbReference type="HOGENOM" id="CLU_017584_9_1_6"/>
<dbReference type="GO" id="GO:0003700">
    <property type="term" value="F:DNA-binding transcription factor activity"/>
    <property type="evidence" value="ECO:0007669"/>
    <property type="project" value="InterPro"/>
</dbReference>
<keyword evidence="1" id="KW-0678">Repressor</keyword>
<dbReference type="Pfam" id="PF00392">
    <property type="entry name" value="GntR"/>
    <property type="match status" value="1"/>
</dbReference>
<gene>
    <name evidence="8" type="ordered locus">Fraau_0313</name>
</gene>
<dbReference type="InterPro" id="IPR008920">
    <property type="entry name" value="TF_FadR/GntR_C"/>
</dbReference>
<dbReference type="InterPro" id="IPR036390">
    <property type="entry name" value="WH_DNA-bd_sf"/>
</dbReference>
<evidence type="ECO:0000256" key="2">
    <source>
        <dbReference type="ARBA" id="ARBA00023015"/>
    </source>
</evidence>
<dbReference type="SMART" id="SM00345">
    <property type="entry name" value="HTH_GNTR"/>
    <property type="match status" value="1"/>
</dbReference>
<dbReference type="STRING" id="767434.Fraau_0313"/>
<keyword evidence="2" id="KW-0805">Transcription regulation</keyword>
<sequence>MPESRASNLQQWLRETLGQQVLGGKWPAGGRLPSERQLAIDFGVSRASVREAIQHLVARGLLSSRRGSGIYVRPGPSAEPLPAPAAKLPSALPDSPLWRADILEFRLIFECGAARLAAVRADPAQRQGLGEWLARMQQAVAAGDVDAEAEADAGFHELLAASAHNLMIHRFHAIVINVLRPHITHNTYDASRRPSPRTRQQSLDRMQQHLDIYSAIMDRFPEQAAEAMRRHILFVGAQFVNDSPSHAFDIYRRPGANH</sequence>
<accession>H8L305</accession>
<dbReference type="CDD" id="cd07377">
    <property type="entry name" value="WHTH_GntR"/>
    <property type="match status" value="1"/>
</dbReference>
<dbReference type="eggNOG" id="COG2186">
    <property type="taxonomic scope" value="Bacteria"/>
</dbReference>
<dbReference type="InterPro" id="IPR000524">
    <property type="entry name" value="Tscrpt_reg_HTH_GntR"/>
</dbReference>
<name>H8L305_FRAAD</name>
<evidence type="ECO:0000313" key="9">
    <source>
        <dbReference type="Proteomes" id="UP000005234"/>
    </source>
</evidence>
<evidence type="ECO:0000256" key="6">
    <source>
        <dbReference type="ARBA" id="ARBA00039592"/>
    </source>
</evidence>
<evidence type="ECO:0000259" key="7">
    <source>
        <dbReference type="PROSITE" id="PS50949"/>
    </source>
</evidence>
<dbReference type="SUPFAM" id="SSF46785">
    <property type="entry name" value="Winged helix' DNA-binding domain"/>
    <property type="match status" value="1"/>
</dbReference>
<dbReference type="SUPFAM" id="SSF48008">
    <property type="entry name" value="GntR ligand-binding domain-like"/>
    <property type="match status" value="1"/>
</dbReference>
<dbReference type="GO" id="GO:0003677">
    <property type="term" value="F:DNA binding"/>
    <property type="evidence" value="ECO:0007669"/>
    <property type="project" value="UniProtKB-KW"/>
</dbReference>
<dbReference type="EMBL" id="CP003350">
    <property type="protein sequence ID" value="AFC84803.1"/>
    <property type="molecule type" value="Genomic_DNA"/>
</dbReference>
<evidence type="ECO:0000256" key="5">
    <source>
        <dbReference type="ARBA" id="ARBA00037357"/>
    </source>
</evidence>
<reference evidence="8" key="1">
    <citation type="submission" date="2012-02" db="EMBL/GenBank/DDBJ databases">
        <title>The complete genome of Frateuria aurantia DSM 6220.</title>
        <authorList>
            <consortium name="US DOE Joint Genome Institute (JGI-PGF)"/>
            <person name="Lucas S."/>
            <person name="Copeland A."/>
            <person name="Lapidus A."/>
            <person name="Glavina del Rio T."/>
            <person name="Dalin E."/>
            <person name="Tice H."/>
            <person name="Bruce D."/>
            <person name="Goodwin L."/>
            <person name="Pitluck S."/>
            <person name="Peters L."/>
            <person name="Ovchinnikova G."/>
            <person name="Teshima H."/>
            <person name="Kyrpides N."/>
            <person name="Mavromatis K."/>
            <person name="Ivanova N."/>
            <person name="Brettin T."/>
            <person name="Detter J.C."/>
            <person name="Han C."/>
            <person name="Larimer F."/>
            <person name="Land M."/>
            <person name="Hauser L."/>
            <person name="Markowitz V."/>
            <person name="Cheng J.-F."/>
            <person name="Hugenholtz P."/>
            <person name="Woyke T."/>
            <person name="Wu D."/>
            <person name="Brambilla E."/>
            <person name="Klenk H.-P."/>
            <person name="Eisen J.A."/>
        </authorList>
    </citation>
    <scope>NUCLEOTIDE SEQUENCE</scope>
    <source>
        <strain evidence="8">DSM 6220</strain>
    </source>
</reference>